<reference evidence="3" key="1">
    <citation type="submission" date="2023-06" db="EMBL/GenBank/DDBJ databases">
        <authorList>
            <consortium name="Lawrence Berkeley National Laboratory"/>
            <person name="Ahrendt S."/>
            <person name="Sahu N."/>
            <person name="Indic B."/>
            <person name="Wong-Bajracharya J."/>
            <person name="Merenyi Z."/>
            <person name="Ke H.-M."/>
            <person name="Monk M."/>
            <person name="Kocsube S."/>
            <person name="Drula E."/>
            <person name="Lipzen A."/>
            <person name="Balint B."/>
            <person name="Henrissat B."/>
            <person name="Andreopoulos B."/>
            <person name="Martin F.M."/>
            <person name="Harder C.B."/>
            <person name="Rigling D."/>
            <person name="Ford K.L."/>
            <person name="Foster G.D."/>
            <person name="Pangilinan J."/>
            <person name="Papanicolaou A."/>
            <person name="Barry K."/>
            <person name="LaButti K."/>
            <person name="Viragh M."/>
            <person name="Koriabine M."/>
            <person name="Yan M."/>
            <person name="Riley R."/>
            <person name="Champramary S."/>
            <person name="Plett K.L."/>
            <person name="Tsai I.J."/>
            <person name="Slot J."/>
            <person name="Sipos G."/>
            <person name="Plett J."/>
            <person name="Nagy L.G."/>
            <person name="Grigoriev I.V."/>
        </authorList>
    </citation>
    <scope>NUCLEOTIDE SEQUENCE</scope>
    <source>
        <strain evidence="3">CCBAS 213</strain>
    </source>
</reference>
<dbReference type="RefSeq" id="XP_060332306.1">
    <property type="nucleotide sequence ID" value="XM_060477246.1"/>
</dbReference>
<keyword evidence="2" id="KW-0812">Transmembrane</keyword>
<keyword evidence="2" id="KW-0472">Membrane</keyword>
<dbReference type="AlphaFoldDB" id="A0AA39KFK0"/>
<comment type="caution">
    <text evidence="3">The sequence shown here is derived from an EMBL/GenBank/DDBJ whole genome shotgun (WGS) entry which is preliminary data.</text>
</comment>
<name>A0AA39KFK0_ARMTA</name>
<dbReference type="GeneID" id="85360794"/>
<feature type="transmembrane region" description="Helical" evidence="2">
    <location>
        <begin position="136"/>
        <end position="158"/>
    </location>
</feature>
<sequence length="315" mass="34761">MARDPWRTDESASSLWFEQAVNAAVHIGAMAYGMQLATAFLAVYHVINSKEKKYVWQSITYVGILVLLSTIYTACNIHSNEMAWIDERGYPGGPLQYQIEQSYTTTILVANVAAIMITFLADICMLWRCCILYQGLWMAVVLPALLLLSSTAMGVLLVLQLALPGAAIWGTRIAKFSIPYWALSITFTLLVTFMIVARLLSMRRRIQTTLGTEYGRAYTGIAAMLTECALPYALIIAMTPQLIMIRVARGRGLSSEAVATASGQISALQFRRSVFPDIERPDSPMTTLREIVHAKEGAGSGSEDSFEEALKLSPR</sequence>
<evidence type="ECO:0000256" key="2">
    <source>
        <dbReference type="SAM" id="Phobius"/>
    </source>
</evidence>
<dbReference type="EMBL" id="JAUEPS010000013">
    <property type="protein sequence ID" value="KAK0460180.1"/>
    <property type="molecule type" value="Genomic_DNA"/>
</dbReference>
<feature type="transmembrane region" description="Helical" evidence="2">
    <location>
        <begin position="178"/>
        <end position="200"/>
    </location>
</feature>
<evidence type="ECO:0000256" key="1">
    <source>
        <dbReference type="SAM" id="MobiDB-lite"/>
    </source>
</evidence>
<feature type="region of interest" description="Disordered" evidence="1">
    <location>
        <begin position="294"/>
        <end position="315"/>
    </location>
</feature>
<gene>
    <name evidence="3" type="ORF">EV420DRAFT_1641507</name>
</gene>
<feature type="transmembrane region" description="Helical" evidence="2">
    <location>
        <begin position="54"/>
        <end position="74"/>
    </location>
</feature>
<feature type="transmembrane region" description="Helical" evidence="2">
    <location>
        <begin position="103"/>
        <end position="124"/>
    </location>
</feature>
<feature type="transmembrane region" description="Helical" evidence="2">
    <location>
        <begin position="23"/>
        <end position="47"/>
    </location>
</feature>
<dbReference type="Proteomes" id="UP001175211">
    <property type="component" value="Unassembled WGS sequence"/>
</dbReference>
<evidence type="ECO:0000313" key="4">
    <source>
        <dbReference type="Proteomes" id="UP001175211"/>
    </source>
</evidence>
<accession>A0AA39KFK0</accession>
<keyword evidence="4" id="KW-1185">Reference proteome</keyword>
<keyword evidence="2" id="KW-1133">Transmembrane helix</keyword>
<proteinExistence type="predicted"/>
<evidence type="ECO:0000313" key="3">
    <source>
        <dbReference type="EMBL" id="KAK0460180.1"/>
    </source>
</evidence>
<organism evidence="3 4">
    <name type="scientific">Armillaria tabescens</name>
    <name type="common">Ringless honey mushroom</name>
    <name type="synonym">Agaricus tabescens</name>
    <dbReference type="NCBI Taxonomy" id="1929756"/>
    <lineage>
        <taxon>Eukaryota</taxon>
        <taxon>Fungi</taxon>
        <taxon>Dikarya</taxon>
        <taxon>Basidiomycota</taxon>
        <taxon>Agaricomycotina</taxon>
        <taxon>Agaricomycetes</taxon>
        <taxon>Agaricomycetidae</taxon>
        <taxon>Agaricales</taxon>
        <taxon>Marasmiineae</taxon>
        <taxon>Physalacriaceae</taxon>
        <taxon>Desarmillaria</taxon>
    </lineage>
</organism>
<protein>
    <submittedName>
        <fullName evidence="3">Uncharacterized protein</fullName>
    </submittedName>
</protein>